<feature type="region of interest" description="Disordered" evidence="1">
    <location>
        <begin position="1043"/>
        <end position="1095"/>
    </location>
</feature>
<dbReference type="InterPro" id="IPR000159">
    <property type="entry name" value="RA_dom"/>
</dbReference>
<dbReference type="InterPro" id="IPR003961">
    <property type="entry name" value="FN3_dom"/>
</dbReference>
<evidence type="ECO:0000313" key="6">
    <source>
        <dbReference type="Proteomes" id="UP000233556"/>
    </source>
</evidence>
<dbReference type="SUPFAM" id="SSF48403">
    <property type="entry name" value="Ankyrin repeat"/>
    <property type="match status" value="1"/>
</dbReference>
<dbReference type="GO" id="GO:0005819">
    <property type="term" value="C:spindle"/>
    <property type="evidence" value="ECO:0007669"/>
    <property type="project" value="TreeGrafter"/>
</dbReference>
<sequence length="1194" mass="133719">MPVVLAMPVVLVMPVVLAIPIVPLTCPSTGDAHGAGEACGAGGQRSLGSADKKDFYQPKSESSLSRFAHRLSVKQKQEKRRKAEYASAELSAFRPRSLSIEWSSSPKMTQQMRDLQLAQARKPPGPSSPNAAKRLYRNLSGKFRVNYTSFDEGSLAGRGEKEKLRKSYLFQSNAALFEAVELQDLDRVQELLKQYSPEELDLNTPNSEGLLPLDIAIMTNNAPIARALLQAGAKESPHFVSLESRSLHLSTLVREAEQRVNELTAQVVNEAPNTDCSEKEKQLKAWEWRYRLYKRMKAGFEHARVPDAPTNVHLSVASSSSVQVTFWEPLSVNSAVVTKYKVEWSCSPTFSPLLGEAVIDKLKNLHFTIQGLVSGTAYYVQVSAYNMKGWGPPQASVPPFAIPSNWREYDGRAPRRRGQAEALDHLLGQVKTVHQHCVCHEPCKNQPQSRKHSVSKSLKHLFHPGSKFLRTLKRGLYLTAIFYKDDNILVTHEDQIPVVEIDDTYSCLLMQDFLWFTKVSCMWDEILWLRQCVTVSQSSCSCILQTRFKMLLAISQMQGLLGIHDLGQVFFEPIKDKQGNILIVTLKEVKTNQTFESVRWVPICKLQTSRKSVSSPEEPTALDTLLISVQDKLAYHQRSSHALSPGLYLGYLKLCSAVDQIRVLVPERLPNILCHVKIRSNPNISREEWEWLQKMASMEEPVPAEPEAETSQNHLFQELQVAIKELMTLVNIPLPEAKDFRLYSQEVLDFGGQVSFLLLLPPSDDVCTAPGQNNPYTPRSGFLTLPLQIFELVHFFTYDREFITQYCQVSALLELESLLSQQSLREAFSDAELSTAKQRHQQVQDYIQQMEEIWREMRWIMDALQHARYKQPSCGVSLSGFLSEAGGAMKEKTRSTSSHLDYLPSPAPSPETSRKLNSDSHGLSDEEGSSEVFLATDSDYDSSRAQSPKELDLVYSSSGPECCSRRVARTLRDSAPDVLQTHELKTPPPPPPEEPRPPPELYDSDFVLPSRQIELLRITEKRQAYCVRTSSLDFPKPLCPAARKSCPGSVDSSPTESRTAGHCSQPRLGTGSTPSPERSRGRQGSEPYETGLSKETSVKLHITSQTSAGEVVKLVVLEMNDVSRGVLGGSAAFCYGEEQLEHFGLVFASDESEQWLPDDFLPLSLQTTQPEGRFYVRIKETSPLVLQYGPATTV</sequence>
<gene>
    <name evidence="5" type="ORF">llap_5719</name>
</gene>
<proteinExistence type="predicted"/>
<dbReference type="SUPFAM" id="SSF49265">
    <property type="entry name" value="Fibronectin type III"/>
    <property type="match status" value="1"/>
</dbReference>
<dbReference type="GO" id="GO:0000132">
    <property type="term" value="P:establishment of mitotic spindle orientation"/>
    <property type="evidence" value="ECO:0007669"/>
    <property type="project" value="TreeGrafter"/>
</dbReference>
<feature type="region of interest" description="Disordered" evidence="1">
    <location>
        <begin position="32"/>
        <end position="61"/>
    </location>
</feature>
<feature type="domain" description="Ras-associating" evidence="3">
    <location>
        <begin position="1093"/>
        <end position="1181"/>
    </location>
</feature>
<dbReference type="Pfam" id="PF00041">
    <property type="entry name" value="fn3"/>
    <property type="match status" value="1"/>
</dbReference>
<name>A0A2I0UD41_LIMLA</name>
<organism evidence="5 6">
    <name type="scientific">Limosa lapponica baueri</name>
    <dbReference type="NCBI Taxonomy" id="1758121"/>
    <lineage>
        <taxon>Eukaryota</taxon>
        <taxon>Metazoa</taxon>
        <taxon>Chordata</taxon>
        <taxon>Craniata</taxon>
        <taxon>Vertebrata</taxon>
        <taxon>Euteleostomi</taxon>
        <taxon>Archelosauria</taxon>
        <taxon>Archosauria</taxon>
        <taxon>Dinosauria</taxon>
        <taxon>Saurischia</taxon>
        <taxon>Theropoda</taxon>
        <taxon>Coelurosauria</taxon>
        <taxon>Aves</taxon>
        <taxon>Neognathae</taxon>
        <taxon>Neoaves</taxon>
        <taxon>Charadriiformes</taxon>
        <taxon>Scolopacidae</taxon>
        <taxon>Limosa</taxon>
    </lineage>
</organism>
<protein>
    <submittedName>
        <fullName evidence="5">Ankyrin repeat and fibronectin type-iii domain-containing protein 1-like isoform x1</fullName>
    </submittedName>
</protein>
<evidence type="ECO:0000313" key="5">
    <source>
        <dbReference type="EMBL" id="PKU43959.1"/>
    </source>
</evidence>
<feature type="region of interest" description="Disordered" evidence="1">
    <location>
        <begin position="889"/>
        <end position="929"/>
    </location>
</feature>
<feature type="compositionally biased region" description="Basic and acidic residues" evidence="1">
    <location>
        <begin position="972"/>
        <end position="985"/>
    </location>
</feature>
<dbReference type="OrthoDB" id="2428204at2759"/>
<evidence type="ECO:0000256" key="1">
    <source>
        <dbReference type="SAM" id="MobiDB-lite"/>
    </source>
</evidence>
<dbReference type="PANTHER" id="PTHR21437:SF2">
    <property type="entry name" value="ANKYRIN REPEAT AND FIBRONECTIN TYPE-III DOMAIN-CONTAINING PROTEIN 1-LIKE"/>
    <property type="match status" value="1"/>
</dbReference>
<feature type="signal peptide" evidence="2">
    <location>
        <begin position="1"/>
        <end position="18"/>
    </location>
</feature>
<dbReference type="SMART" id="SM00060">
    <property type="entry name" value="FN3"/>
    <property type="match status" value="1"/>
</dbReference>
<accession>A0A2I0UD41</accession>
<feature type="compositionally biased region" description="Basic and acidic residues" evidence="1">
    <location>
        <begin position="912"/>
        <end position="924"/>
    </location>
</feature>
<dbReference type="PROSITE" id="PS50853">
    <property type="entry name" value="FN3"/>
    <property type="match status" value="1"/>
</dbReference>
<reference evidence="6" key="2">
    <citation type="submission" date="2017-12" db="EMBL/GenBank/DDBJ databases">
        <title>Genome sequence of the Bar-tailed Godwit (Limosa lapponica baueri).</title>
        <authorList>
            <person name="Lima N.C.B."/>
            <person name="Parody-Merino A.M."/>
            <person name="Battley P.F."/>
            <person name="Fidler A.E."/>
            <person name="Prosdocimi F."/>
        </authorList>
    </citation>
    <scope>NUCLEOTIDE SEQUENCE [LARGE SCALE GENOMIC DNA]</scope>
</reference>
<evidence type="ECO:0000259" key="3">
    <source>
        <dbReference type="PROSITE" id="PS50200"/>
    </source>
</evidence>
<evidence type="ECO:0000256" key="2">
    <source>
        <dbReference type="SAM" id="SignalP"/>
    </source>
</evidence>
<dbReference type="PROSITE" id="PS50200">
    <property type="entry name" value="RA"/>
    <property type="match status" value="1"/>
</dbReference>
<dbReference type="Gene3D" id="2.60.40.10">
    <property type="entry name" value="Immunoglobulins"/>
    <property type="match status" value="1"/>
</dbReference>
<dbReference type="CDD" id="cd00063">
    <property type="entry name" value="FN3"/>
    <property type="match status" value="1"/>
</dbReference>
<feature type="region of interest" description="Disordered" evidence="1">
    <location>
        <begin position="972"/>
        <end position="1004"/>
    </location>
</feature>
<feature type="domain" description="Fibronectin type-III" evidence="4">
    <location>
        <begin position="308"/>
        <end position="405"/>
    </location>
</feature>
<dbReference type="CDD" id="cd17117">
    <property type="entry name" value="RA_ANKFN1_like"/>
    <property type="match status" value="1"/>
</dbReference>
<dbReference type="AlphaFoldDB" id="A0A2I0UD41"/>
<dbReference type="GO" id="GO:0007165">
    <property type="term" value="P:signal transduction"/>
    <property type="evidence" value="ECO:0007669"/>
    <property type="project" value="InterPro"/>
</dbReference>
<dbReference type="Gene3D" id="1.25.40.20">
    <property type="entry name" value="Ankyrin repeat-containing domain"/>
    <property type="match status" value="1"/>
</dbReference>
<evidence type="ECO:0000259" key="4">
    <source>
        <dbReference type="PROSITE" id="PS50853"/>
    </source>
</evidence>
<dbReference type="EMBL" id="KZ505859">
    <property type="protein sequence ID" value="PKU43959.1"/>
    <property type="molecule type" value="Genomic_DNA"/>
</dbReference>
<feature type="chain" id="PRO_5014175088" evidence="2">
    <location>
        <begin position="19"/>
        <end position="1194"/>
    </location>
</feature>
<dbReference type="GO" id="GO:0061172">
    <property type="term" value="P:regulation of establishment of bipolar cell polarity"/>
    <property type="evidence" value="ECO:0007669"/>
    <property type="project" value="TreeGrafter"/>
</dbReference>
<keyword evidence="2" id="KW-0732">Signal</keyword>
<dbReference type="InterPro" id="IPR036116">
    <property type="entry name" value="FN3_sf"/>
</dbReference>
<reference evidence="6" key="1">
    <citation type="submission" date="2017-11" db="EMBL/GenBank/DDBJ databases">
        <authorList>
            <person name="Lima N.C."/>
            <person name="Parody-Merino A.M."/>
            <person name="Battley P.F."/>
            <person name="Fidler A.E."/>
            <person name="Prosdocimi F."/>
        </authorList>
    </citation>
    <scope>NUCLEOTIDE SEQUENCE [LARGE SCALE GENOMIC DNA]</scope>
</reference>
<dbReference type="InterPro" id="IPR039269">
    <property type="entry name" value="ANKFN1"/>
</dbReference>
<dbReference type="Proteomes" id="UP000233556">
    <property type="component" value="Unassembled WGS sequence"/>
</dbReference>
<keyword evidence="6" id="KW-1185">Reference proteome</keyword>
<dbReference type="PANTHER" id="PTHR21437">
    <property type="entry name" value="WIDE AWAKE"/>
    <property type="match status" value="1"/>
</dbReference>
<dbReference type="InterPro" id="IPR036770">
    <property type="entry name" value="Ankyrin_rpt-contain_sf"/>
</dbReference>
<dbReference type="InterPro" id="IPR013783">
    <property type="entry name" value="Ig-like_fold"/>
</dbReference>